<dbReference type="GO" id="GO:0015483">
    <property type="term" value="F:long-chain fatty acid transporting porin activity"/>
    <property type="evidence" value="ECO:0007669"/>
    <property type="project" value="TreeGrafter"/>
</dbReference>
<dbReference type="GO" id="GO:0009279">
    <property type="term" value="C:cell outer membrane"/>
    <property type="evidence" value="ECO:0007669"/>
    <property type="project" value="UniProtKB-SubCell"/>
</dbReference>
<evidence type="ECO:0000256" key="2">
    <source>
        <dbReference type="ARBA" id="ARBA00008163"/>
    </source>
</evidence>
<reference evidence="10" key="1">
    <citation type="submission" date="2015-07" db="EMBL/GenBank/DDBJ databases">
        <authorList>
            <person name="Rodrigo-Torres Lidia"/>
            <person name="Arahal R.David."/>
        </authorList>
    </citation>
    <scope>NUCLEOTIDE SEQUENCE [LARGE SCALE GENOMIC DNA]</scope>
    <source>
        <strain evidence="10">CECT 5112</strain>
    </source>
</reference>
<dbReference type="AlphaFoldDB" id="A0A0M7A8Y3"/>
<dbReference type="STRING" id="388408.LAX5112_02710"/>
<feature type="chain" id="PRO_5005809208" evidence="8">
    <location>
        <begin position="24"/>
        <end position="437"/>
    </location>
</feature>
<dbReference type="OrthoDB" id="19849at2"/>
<keyword evidence="5 8" id="KW-0732">Signal</keyword>
<evidence type="ECO:0000256" key="3">
    <source>
        <dbReference type="ARBA" id="ARBA00022452"/>
    </source>
</evidence>
<evidence type="ECO:0000256" key="7">
    <source>
        <dbReference type="ARBA" id="ARBA00023237"/>
    </source>
</evidence>
<evidence type="ECO:0000256" key="4">
    <source>
        <dbReference type="ARBA" id="ARBA00022692"/>
    </source>
</evidence>
<evidence type="ECO:0000256" key="8">
    <source>
        <dbReference type="SAM" id="SignalP"/>
    </source>
</evidence>
<evidence type="ECO:0000313" key="10">
    <source>
        <dbReference type="Proteomes" id="UP000053235"/>
    </source>
</evidence>
<sequence>MRATKKIVLMTSTAIAASIVASAASAGGFALREQSAYYQGTSFAGNGTSSSSISSMFWNPATITSMDGKINFEAHNAFIIPKADITGSNTVPNSLTSPTGLITTSFDTGDIGHDAWIPASYASYNLNDQVYLGVAINGAFGLSTKPNDSNWTGAGYNRSSKIFSINLNPVVGYKINEMFSVAIGPQIQYADVRLTNASFSPTIPGATLFPGQQLDGDGVGVGLTAGVTIKPTATTEIGIGYRSAIFTDIDGTIAAPNPANPFTTAVTDVKTVLATPDMITLSAKQSITDDIRVLGTFEWTNWSRLKEPQITADATGATVTTLPFNYNDGYYLAVGGEYDFNDKLTLRAGAAYEWSPIDDKIRSARLPDNDRIWLSAGASYVFNEHFSFDLGYTHIFGTDTDLNLVPGHQDYSASKGSLTGSVDSSVDILTASVRIKF</sequence>
<keyword evidence="6" id="KW-0472">Membrane</keyword>
<keyword evidence="7" id="KW-0998">Cell outer membrane</keyword>
<protein>
    <submittedName>
        <fullName evidence="9">Outer membrane flp protein</fullName>
    </submittedName>
</protein>
<name>A0A0M7A8Y3_9HYPH</name>
<dbReference type="Gene3D" id="2.40.160.60">
    <property type="entry name" value="Outer membrane protein transport protein (OMPP1/FadL/TodX)"/>
    <property type="match status" value="1"/>
</dbReference>
<keyword evidence="4" id="KW-0812">Transmembrane</keyword>
<keyword evidence="10" id="KW-1185">Reference proteome</keyword>
<organism evidence="9 10">
    <name type="scientific">Roseibium alexandrii</name>
    <dbReference type="NCBI Taxonomy" id="388408"/>
    <lineage>
        <taxon>Bacteria</taxon>
        <taxon>Pseudomonadati</taxon>
        <taxon>Pseudomonadota</taxon>
        <taxon>Alphaproteobacteria</taxon>
        <taxon>Hyphomicrobiales</taxon>
        <taxon>Stappiaceae</taxon>
        <taxon>Roseibium</taxon>
    </lineage>
</organism>
<dbReference type="PANTHER" id="PTHR35093">
    <property type="entry name" value="OUTER MEMBRANE PROTEIN NMB0088-RELATED"/>
    <property type="match status" value="1"/>
</dbReference>
<feature type="signal peptide" evidence="8">
    <location>
        <begin position="1"/>
        <end position="23"/>
    </location>
</feature>
<dbReference type="Pfam" id="PF03349">
    <property type="entry name" value="Toluene_X"/>
    <property type="match status" value="1"/>
</dbReference>
<gene>
    <name evidence="9" type="primary">fadL_1</name>
    <name evidence="9" type="ORF">LAX5112_02710</name>
</gene>
<evidence type="ECO:0000256" key="1">
    <source>
        <dbReference type="ARBA" id="ARBA00004571"/>
    </source>
</evidence>
<evidence type="ECO:0000256" key="6">
    <source>
        <dbReference type="ARBA" id="ARBA00023136"/>
    </source>
</evidence>
<keyword evidence="3" id="KW-1134">Transmembrane beta strand</keyword>
<evidence type="ECO:0000256" key="5">
    <source>
        <dbReference type="ARBA" id="ARBA00022729"/>
    </source>
</evidence>
<proteinExistence type="inferred from homology"/>
<accession>A0A0M7A8Y3</accession>
<dbReference type="RefSeq" id="WP_055672265.1">
    <property type="nucleotide sequence ID" value="NZ_CXWD01000009.1"/>
</dbReference>
<dbReference type="SUPFAM" id="SSF56935">
    <property type="entry name" value="Porins"/>
    <property type="match status" value="1"/>
</dbReference>
<comment type="similarity">
    <text evidence="2">Belongs to the OmpP1/FadL family.</text>
</comment>
<dbReference type="EMBL" id="CXWD01000009">
    <property type="protein sequence ID" value="CTQ71081.1"/>
    <property type="molecule type" value="Genomic_DNA"/>
</dbReference>
<evidence type="ECO:0000313" key="9">
    <source>
        <dbReference type="EMBL" id="CTQ71081.1"/>
    </source>
</evidence>
<comment type="subcellular location">
    <subcellularLocation>
        <location evidence="1">Cell outer membrane</location>
        <topology evidence="1">Multi-pass membrane protein</topology>
    </subcellularLocation>
</comment>
<dbReference type="InterPro" id="IPR005017">
    <property type="entry name" value="OMPP1/FadL/TodX"/>
</dbReference>
<dbReference type="Proteomes" id="UP000053235">
    <property type="component" value="Unassembled WGS sequence"/>
</dbReference>
<dbReference type="PANTHER" id="PTHR35093:SF8">
    <property type="entry name" value="OUTER MEMBRANE PROTEIN NMB0088-RELATED"/>
    <property type="match status" value="1"/>
</dbReference>